<dbReference type="Gene3D" id="3.40.50.150">
    <property type="entry name" value="Vaccinia Virus protein VP39"/>
    <property type="match status" value="1"/>
</dbReference>
<gene>
    <name evidence="8" type="ORF">Hgul01_00063</name>
</gene>
<evidence type="ECO:0000256" key="6">
    <source>
        <dbReference type="ARBA" id="ARBA00047942"/>
    </source>
</evidence>
<keyword evidence="3" id="KW-0489">Methyltransferase</keyword>
<feature type="domain" description="Type II methyltransferase M.TaqI-like" evidence="7">
    <location>
        <begin position="104"/>
        <end position="232"/>
    </location>
</feature>
<evidence type="ECO:0000256" key="2">
    <source>
        <dbReference type="ARBA" id="ARBA00011900"/>
    </source>
</evidence>
<comment type="similarity">
    <text evidence="1">Belongs to the N(4)/N(6)-methyltransferase family.</text>
</comment>
<dbReference type="PANTHER" id="PTHR33841:SF5">
    <property type="entry name" value="DNA METHYLASE (MODIFICATION METHYLASE) (METHYLTRANSFERASE)-RELATED"/>
    <property type="match status" value="1"/>
</dbReference>
<dbReference type="InterPro" id="IPR029063">
    <property type="entry name" value="SAM-dependent_MTases_sf"/>
</dbReference>
<dbReference type="Pfam" id="PF07669">
    <property type="entry name" value="Eco57I"/>
    <property type="match status" value="1"/>
</dbReference>
<evidence type="ECO:0000256" key="3">
    <source>
        <dbReference type="ARBA" id="ARBA00022603"/>
    </source>
</evidence>
<evidence type="ECO:0000256" key="4">
    <source>
        <dbReference type="ARBA" id="ARBA00022679"/>
    </source>
</evidence>
<keyword evidence="9" id="KW-1185">Reference proteome</keyword>
<organism evidence="8 9">
    <name type="scientific">Herpetosiphon gulosus</name>
    <dbReference type="NCBI Taxonomy" id="1973496"/>
    <lineage>
        <taxon>Bacteria</taxon>
        <taxon>Bacillati</taxon>
        <taxon>Chloroflexota</taxon>
        <taxon>Chloroflexia</taxon>
        <taxon>Herpetosiphonales</taxon>
        <taxon>Herpetosiphonaceae</taxon>
        <taxon>Herpetosiphon</taxon>
    </lineage>
</organism>
<name>A0ABP9WSV8_9CHLR</name>
<dbReference type="InterPro" id="IPR011639">
    <property type="entry name" value="MethylTrfase_TaqI-like_dom"/>
</dbReference>
<evidence type="ECO:0000259" key="7">
    <source>
        <dbReference type="Pfam" id="PF07669"/>
    </source>
</evidence>
<keyword evidence="4" id="KW-0808">Transferase</keyword>
<dbReference type="InterPro" id="IPR050953">
    <property type="entry name" value="N4_N6_ade-DNA_methylase"/>
</dbReference>
<comment type="catalytic activity">
    <reaction evidence="6">
        <text>a 2'-deoxyadenosine in DNA + S-adenosyl-L-methionine = an N(6)-methyl-2'-deoxyadenosine in DNA + S-adenosyl-L-homocysteine + H(+)</text>
        <dbReference type="Rhea" id="RHEA:15197"/>
        <dbReference type="Rhea" id="RHEA-COMP:12418"/>
        <dbReference type="Rhea" id="RHEA-COMP:12419"/>
        <dbReference type="ChEBI" id="CHEBI:15378"/>
        <dbReference type="ChEBI" id="CHEBI:57856"/>
        <dbReference type="ChEBI" id="CHEBI:59789"/>
        <dbReference type="ChEBI" id="CHEBI:90615"/>
        <dbReference type="ChEBI" id="CHEBI:90616"/>
        <dbReference type="EC" id="2.1.1.72"/>
    </reaction>
</comment>
<comment type="caution">
    <text evidence="8">The sequence shown here is derived from an EMBL/GenBank/DDBJ whole genome shotgun (WGS) entry which is preliminary data.</text>
</comment>
<dbReference type="PRINTS" id="PR00507">
    <property type="entry name" value="N12N6MTFRASE"/>
</dbReference>
<evidence type="ECO:0000256" key="1">
    <source>
        <dbReference type="ARBA" id="ARBA00006594"/>
    </source>
</evidence>
<dbReference type="EC" id="2.1.1.72" evidence="2"/>
<dbReference type="PANTHER" id="PTHR33841">
    <property type="entry name" value="DNA METHYLTRANSFERASE YEEA-RELATED"/>
    <property type="match status" value="1"/>
</dbReference>
<sequence length="509" mass="57676">MVSTHFDLMGQIDQQRLIVNQIIKPEQRASYSQFLTPAPIANYMASLFQPPSQPSVRLLDAGAGIGSLTAAFVQRFSQQASTQSLTIDAYEIDQLLLPQLTSTLAACQQFASNAGIDCQANIFNHDFIQAATQKIQLAAWQSINGYSHAILNPPYKKIQSSSLSRKLLRSVEIETVNLYSAFLALTIHLLAPHGELVAIVPRSFCNGVYFKPFRSILLKEMMIKQIHSFNSRTAAFKDDQVLQELIIIHAIKHEQQANVTISQTPLNRLSAINQREIPFGQLVKPHDPQQFIHIPTEIHHDQAMTLMQQLPCTLADLGLKASTGPVVDFRLAQYLHDQPNADTYPLLYPIHCRSLQVEWPISTCNKPNAINKHPDVIKWLYPNNGSYVLIRRFSSKEEVRRIKATVYHPEIQATDCLAIENHLNVIHAAKNGLNRQLAQGLMLYLNSTFYDTCFRQFSGHTQVNVRDLYALRYPDQQQLIKLGKKLDSHTKPDQLIIDQWVNEVISHEY</sequence>
<proteinExistence type="inferred from homology"/>
<accession>A0ABP9WSV8</accession>
<dbReference type="Proteomes" id="UP001428290">
    <property type="component" value="Unassembled WGS sequence"/>
</dbReference>
<evidence type="ECO:0000256" key="5">
    <source>
        <dbReference type="ARBA" id="ARBA00022691"/>
    </source>
</evidence>
<protein>
    <recommendedName>
        <fullName evidence="2">site-specific DNA-methyltransferase (adenine-specific)</fullName>
        <ecNumber evidence="2">2.1.1.72</ecNumber>
    </recommendedName>
</protein>
<dbReference type="RefSeq" id="WP_345719945.1">
    <property type="nucleotide sequence ID" value="NZ_BAABRU010000001.1"/>
</dbReference>
<reference evidence="8 9" key="1">
    <citation type="submission" date="2024-02" db="EMBL/GenBank/DDBJ databases">
        <title>Herpetosiphon gulosus NBRC 112829.</title>
        <authorList>
            <person name="Ichikawa N."/>
            <person name="Katano-Makiyama Y."/>
            <person name="Hidaka K."/>
        </authorList>
    </citation>
    <scope>NUCLEOTIDE SEQUENCE [LARGE SCALE GENOMIC DNA]</scope>
    <source>
        <strain evidence="8 9">NBRC 112829</strain>
    </source>
</reference>
<evidence type="ECO:0000313" key="9">
    <source>
        <dbReference type="Proteomes" id="UP001428290"/>
    </source>
</evidence>
<dbReference type="EMBL" id="BAABRU010000001">
    <property type="protein sequence ID" value="GAA5526291.1"/>
    <property type="molecule type" value="Genomic_DNA"/>
</dbReference>
<evidence type="ECO:0000313" key="8">
    <source>
        <dbReference type="EMBL" id="GAA5526291.1"/>
    </source>
</evidence>
<dbReference type="SUPFAM" id="SSF53335">
    <property type="entry name" value="S-adenosyl-L-methionine-dependent methyltransferases"/>
    <property type="match status" value="1"/>
</dbReference>
<keyword evidence="5" id="KW-0949">S-adenosyl-L-methionine</keyword>